<dbReference type="PROSITE" id="PS51257">
    <property type="entry name" value="PROKAR_LIPOPROTEIN"/>
    <property type="match status" value="1"/>
</dbReference>
<feature type="signal peptide" evidence="2">
    <location>
        <begin position="1"/>
        <end position="18"/>
    </location>
</feature>
<feature type="chain" id="PRO_5026951018" description="YMGG-like Gly-zipper domain-containing protein" evidence="2">
    <location>
        <begin position="19"/>
        <end position="235"/>
    </location>
</feature>
<feature type="domain" description="YMGG-like Gly-zipper" evidence="3">
    <location>
        <begin position="60"/>
        <end position="105"/>
    </location>
</feature>
<dbReference type="AlphaFoldDB" id="A0A6N6JCM5"/>
<feature type="compositionally biased region" description="Polar residues" evidence="1">
    <location>
        <begin position="209"/>
        <end position="227"/>
    </location>
</feature>
<accession>A0A6N6JCM5</accession>
<dbReference type="Gene3D" id="1.20.1170.10">
    <property type="match status" value="1"/>
</dbReference>
<evidence type="ECO:0000256" key="2">
    <source>
        <dbReference type="SAM" id="SignalP"/>
    </source>
</evidence>
<evidence type="ECO:0000313" key="4">
    <source>
        <dbReference type="EMBL" id="GFE64083.1"/>
    </source>
</evidence>
<sequence length="235" mass="24660">MQKLIFSAFAVLIMLLSACTEESLQLASVTGGGNKTPAEKALEKEVKSLNQQTRDIIVRNTVQGALAGAAAGCLVGALIGDSGDCARGAAAGAVIGGIGGNQVGRKAANVNKELVKQREIIANLNGVNKRLTSVEGNLKRVVASQNAEIRSLRRQRANNQLSSSDYAKRVNAINDNRKAVRNGLGTAEQNVAKSRTELVKLEKEGGRPLTSSKKAASSTQRRLSSLRKSVALVSG</sequence>
<dbReference type="RefSeq" id="WP_159804955.1">
    <property type="nucleotide sequence ID" value="NZ_BLJE01000001.1"/>
</dbReference>
<organism evidence="4 5">
    <name type="scientific">Litoreibacter roseus</name>
    <dbReference type="NCBI Taxonomy" id="2601869"/>
    <lineage>
        <taxon>Bacteria</taxon>
        <taxon>Pseudomonadati</taxon>
        <taxon>Pseudomonadota</taxon>
        <taxon>Alphaproteobacteria</taxon>
        <taxon>Rhodobacterales</taxon>
        <taxon>Roseobacteraceae</taxon>
        <taxon>Litoreibacter</taxon>
    </lineage>
</organism>
<dbReference type="EMBL" id="BLJE01000001">
    <property type="protein sequence ID" value="GFE64083.1"/>
    <property type="molecule type" value="Genomic_DNA"/>
</dbReference>
<feature type="region of interest" description="Disordered" evidence="1">
    <location>
        <begin position="200"/>
        <end position="235"/>
    </location>
</feature>
<name>A0A6N6JCM5_9RHOB</name>
<keyword evidence="2" id="KW-0732">Signal</keyword>
<dbReference type="Proteomes" id="UP000436822">
    <property type="component" value="Unassembled WGS sequence"/>
</dbReference>
<dbReference type="Pfam" id="PF13441">
    <property type="entry name" value="Gly-zipper_YMGG"/>
    <property type="match status" value="1"/>
</dbReference>
<dbReference type="InterPro" id="IPR027367">
    <property type="entry name" value="Gly-zipper_YMGG"/>
</dbReference>
<evidence type="ECO:0000259" key="3">
    <source>
        <dbReference type="Pfam" id="PF13441"/>
    </source>
</evidence>
<evidence type="ECO:0000256" key="1">
    <source>
        <dbReference type="SAM" id="MobiDB-lite"/>
    </source>
</evidence>
<gene>
    <name evidence="4" type="ORF">KIN_11570</name>
</gene>
<reference evidence="4 5" key="1">
    <citation type="submission" date="2019-12" db="EMBL/GenBank/DDBJ databases">
        <title>Litoreibacter badius sp. nov., a novel bacteriochlorophyll a-containing bacterium in the genus Litoreibacter.</title>
        <authorList>
            <person name="Kanamuro M."/>
            <person name="Takabe Y."/>
            <person name="Mori K."/>
            <person name="Takaichi S."/>
            <person name="Hanada S."/>
        </authorList>
    </citation>
    <scope>NUCLEOTIDE SEQUENCE [LARGE SCALE GENOMIC DNA]</scope>
    <source>
        <strain evidence="4 5">K6</strain>
    </source>
</reference>
<keyword evidence="5" id="KW-1185">Reference proteome</keyword>
<proteinExistence type="predicted"/>
<dbReference type="OrthoDB" id="7869309at2"/>
<evidence type="ECO:0000313" key="5">
    <source>
        <dbReference type="Proteomes" id="UP000436822"/>
    </source>
</evidence>
<protein>
    <recommendedName>
        <fullName evidence="3">YMGG-like Gly-zipper domain-containing protein</fullName>
    </recommendedName>
</protein>
<comment type="caution">
    <text evidence="4">The sequence shown here is derived from an EMBL/GenBank/DDBJ whole genome shotgun (WGS) entry which is preliminary data.</text>
</comment>